<feature type="domain" description="Transcriptional regulator-like" evidence="1">
    <location>
        <begin position="5"/>
        <end position="47"/>
    </location>
</feature>
<comment type="caution">
    <text evidence="2">The sequence shown here is derived from an EMBL/GenBank/DDBJ whole genome shotgun (WGS) entry which is preliminary data.</text>
</comment>
<dbReference type="InterPro" id="IPR045465">
    <property type="entry name" value="Trans_reg_dom"/>
</dbReference>
<dbReference type="AlphaFoldDB" id="A0A831RUV7"/>
<protein>
    <recommendedName>
        <fullName evidence="1">Transcriptional regulator-like domain-containing protein</fullName>
    </recommendedName>
</protein>
<proteinExistence type="predicted"/>
<reference evidence="2" key="1">
    <citation type="journal article" date="2020" name="mSystems">
        <title>Genome- and Community-Level Interaction Insights into Carbon Utilization and Element Cycling Functions of Hydrothermarchaeota in Hydrothermal Sediment.</title>
        <authorList>
            <person name="Zhou Z."/>
            <person name="Liu Y."/>
            <person name="Xu W."/>
            <person name="Pan J."/>
            <person name="Luo Z.H."/>
            <person name="Li M."/>
        </authorList>
    </citation>
    <scope>NUCLEOTIDE SEQUENCE [LARGE SCALE GENOMIC DNA]</scope>
    <source>
        <strain evidence="2">HyVt-458</strain>
    </source>
</reference>
<evidence type="ECO:0000259" key="1">
    <source>
        <dbReference type="Pfam" id="PF20109"/>
    </source>
</evidence>
<organism evidence="2">
    <name type="scientific">Thiolapillus brandeum</name>
    <dbReference type="NCBI Taxonomy" id="1076588"/>
    <lineage>
        <taxon>Bacteria</taxon>
        <taxon>Pseudomonadati</taxon>
        <taxon>Pseudomonadota</taxon>
        <taxon>Gammaproteobacteria</taxon>
        <taxon>Chromatiales</taxon>
        <taxon>Sedimenticolaceae</taxon>
        <taxon>Thiolapillus</taxon>
    </lineage>
</organism>
<accession>A0A831RUV7</accession>
<gene>
    <name evidence="2" type="ORF">ENJ12_06530</name>
</gene>
<sequence length="235" mass="27450">MINRDWKEIKAYAFCGELTSAQWAWEFLRRNPGYQQEWQQFWQTWQDLEAAYGKPPDRDFCAWKNDPRAWLPASECPDGECRIDEDKVLIECALGGRWGFHKFPPNPEDDDPVGEGRLNWRPRSEEELPVLSGEATHLSQEQMALVFDLSLPLRPQLDQARHQLQLETSRRRRENRLAPKRVRLLKDHWVMLLRILDARAAGEAAQATQLFGDEAVREAVALMEKGYLELLRIPD</sequence>
<name>A0A831RUV7_9GAMM</name>
<dbReference type="EMBL" id="DRLF01000229">
    <property type="protein sequence ID" value="HEC06487.1"/>
    <property type="molecule type" value="Genomic_DNA"/>
</dbReference>
<dbReference type="Proteomes" id="UP000886339">
    <property type="component" value="Unassembled WGS sequence"/>
</dbReference>
<evidence type="ECO:0000313" key="2">
    <source>
        <dbReference type="EMBL" id="HEC06487.1"/>
    </source>
</evidence>
<dbReference type="Pfam" id="PF20109">
    <property type="entry name" value="Trans_reg_dom"/>
    <property type="match status" value="1"/>
</dbReference>